<gene>
    <name evidence="2" type="ORF">g.25317</name>
</gene>
<protein>
    <submittedName>
        <fullName evidence="2">Uncharacterized protein</fullName>
    </submittedName>
</protein>
<proteinExistence type="predicted"/>
<feature type="region of interest" description="Disordered" evidence="1">
    <location>
        <begin position="32"/>
        <end position="78"/>
    </location>
</feature>
<sequence length="126" mass="13290">AGAAAGAAPAPPRGWRYVVRWERVPSVAAEAYPPLLAVRPRERRGRGAGGEEGPGPASQSRGSQEAPSQAEGADAASIPMTLEAFDRHWLDGSTAEARSVRISAVRQHAAQLEQRHLSGYVGRADV</sequence>
<feature type="compositionally biased region" description="Polar residues" evidence="1">
    <location>
        <begin position="58"/>
        <end position="67"/>
    </location>
</feature>
<reference evidence="2" key="1">
    <citation type="submission" date="2015-08" db="EMBL/GenBank/DDBJ databases">
        <authorList>
            <person name="Babu N.S."/>
            <person name="Beckwith C.J."/>
            <person name="Beseler K.G."/>
            <person name="Brison A."/>
            <person name="Carone J.V."/>
            <person name="Caskin T.P."/>
            <person name="Diamond M."/>
            <person name="Durham M.E."/>
            <person name="Foxe J.M."/>
            <person name="Go M."/>
            <person name="Henderson B.A."/>
            <person name="Jones I.B."/>
            <person name="McGettigan J.A."/>
            <person name="Micheletti S.J."/>
            <person name="Nasrallah M.E."/>
            <person name="Ortiz D."/>
            <person name="Piller C.R."/>
            <person name="Privatt S.R."/>
            <person name="Schneider S.L."/>
            <person name="Sharp S."/>
            <person name="Smith T.C."/>
            <person name="Stanton J.D."/>
            <person name="Ullery H.E."/>
            <person name="Wilson R.J."/>
            <person name="Serrano M.G."/>
            <person name="Buck G."/>
            <person name="Lee V."/>
            <person name="Wang Y."/>
            <person name="Carvalho R."/>
            <person name="Voegtly L."/>
            <person name="Shi R."/>
            <person name="Duckworth R."/>
            <person name="Johnson A."/>
            <person name="Loviza R."/>
            <person name="Walstead R."/>
            <person name="Shah Z."/>
            <person name="Kiflezghi M."/>
            <person name="Wade K."/>
            <person name="Ball S.L."/>
            <person name="Bradley K.W."/>
            <person name="Asai D.J."/>
            <person name="Bowman C.A."/>
            <person name="Russell D.A."/>
            <person name="Pope W.H."/>
            <person name="Jacobs-Sera D."/>
            <person name="Hendrix R.W."/>
            <person name="Hatfull G.F."/>
        </authorList>
    </citation>
    <scope>NUCLEOTIDE SEQUENCE</scope>
</reference>
<feature type="non-terminal residue" evidence="2">
    <location>
        <position position="1"/>
    </location>
</feature>
<accession>A0A1D1ZZ08</accession>
<organism evidence="2">
    <name type="scientific">Auxenochlorella protothecoides</name>
    <name type="common">Green microalga</name>
    <name type="synonym">Chlorella protothecoides</name>
    <dbReference type="NCBI Taxonomy" id="3075"/>
    <lineage>
        <taxon>Eukaryota</taxon>
        <taxon>Viridiplantae</taxon>
        <taxon>Chlorophyta</taxon>
        <taxon>core chlorophytes</taxon>
        <taxon>Trebouxiophyceae</taxon>
        <taxon>Chlorellales</taxon>
        <taxon>Chlorellaceae</taxon>
        <taxon>Auxenochlorella</taxon>
    </lineage>
</organism>
<dbReference type="EMBL" id="GDKF01006505">
    <property type="protein sequence ID" value="JAT72117.1"/>
    <property type="molecule type" value="Transcribed_RNA"/>
</dbReference>
<dbReference type="AlphaFoldDB" id="A0A1D1ZZ08"/>
<evidence type="ECO:0000313" key="2">
    <source>
        <dbReference type="EMBL" id="JAT72117.1"/>
    </source>
</evidence>
<evidence type="ECO:0000256" key="1">
    <source>
        <dbReference type="SAM" id="MobiDB-lite"/>
    </source>
</evidence>
<name>A0A1D1ZZ08_AUXPR</name>